<reference evidence="2 3" key="1">
    <citation type="journal article" date="2015" name="Genome Announc.">
        <title>Genomes of Geoalkalibacter ferrihydriticus Z-0531T and Geoalkalibacter subterraneus Red1T, Two Haloalkaliphilic Metal-Reducing Deltaproteobacteria.</title>
        <authorList>
            <person name="Badalamenti J.P."/>
            <person name="Krajmalnik-Brown R."/>
            <person name="Torres C.I."/>
            <person name="Bond D.R."/>
        </authorList>
    </citation>
    <scope>NUCLEOTIDE SEQUENCE [LARGE SCALE GENOMIC DNA]</scope>
    <source>
        <strain evidence="2 3">Red1</strain>
    </source>
</reference>
<organism evidence="2 3">
    <name type="scientific">Geoalkalibacter subterraneus</name>
    <dbReference type="NCBI Taxonomy" id="483547"/>
    <lineage>
        <taxon>Bacteria</taxon>
        <taxon>Pseudomonadati</taxon>
        <taxon>Thermodesulfobacteriota</taxon>
        <taxon>Desulfuromonadia</taxon>
        <taxon>Desulfuromonadales</taxon>
        <taxon>Geoalkalibacteraceae</taxon>
        <taxon>Geoalkalibacter</taxon>
    </lineage>
</organism>
<evidence type="ECO:0000259" key="1">
    <source>
        <dbReference type="SMART" id="SM00065"/>
    </source>
</evidence>
<name>A0A0B5FMN6_9BACT</name>
<gene>
    <name evidence="2" type="ORF">GSUB_04135</name>
</gene>
<protein>
    <recommendedName>
        <fullName evidence="1">GAF domain-containing protein</fullName>
    </recommendedName>
</protein>
<dbReference type="Proteomes" id="UP000035036">
    <property type="component" value="Chromosome"/>
</dbReference>
<dbReference type="HOGENOM" id="CLU_1076542_0_0_7"/>
<dbReference type="OrthoDB" id="6116130at2"/>
<accession>A0A0B5FMN6</accession>
<dbReference type="RefSeq" id="WP_040199325.1">
    <property type="nucleotide sequence ID" value="NZ_CP010311.1"/>
</dbReference>
<sequence>MTKTDISFVHLVGLSTFLEQQDNLEDSLNESAAMAADLLTSQNCSIMLLREDSPRDPRMKIFASHGYLPPAAYSENARHREGIAGHVAATGEALLVADIEKSPYASKARWPDRSSKGFLSAPIFIGGKVLGVINVNSPLDERRYTERDLYLLTCIALVVGKSIQVVQLQSILKSRFAQHALMQQTRANVSESLAQTAQNPGKLARMVGKSFYREMSQAGFSDEAIIKAATEVISLLGRKVAKHDRRLEKSSD</sequence>
<dbReference type="Gene3D" id="3.30.450.40">
    <property type="match status" value="1"/>
</dbReference>
<feature type="domain" description="GAF" evidence="1">
    <location>
        <begin position="23"/>
        <end position="173"/>
    </location>
</feature>
<dbReference type="SUPFAM" id="SSF55781">
    <property type="entry name" value="GAF domain-like"/>
    <property type="match status" value="1"/>
</dbReference>
<dbReference type="STRING" id="483547.GSUB_04135"/>
<evidence type="ECO:0000313" key="3">
    <source>
        <dbReference type="Proteomes" id="UP000035036"/>
    </source>
</evidence>
<dbReference type="InterPro" id="IPR003018">
    <property type="entry name" value="GAF"/>
</dbReference>
<proteinExistence type="predicted"/>
<dbReference type="SMART" id="SM00065">
    <property type="entry name" value="GAF"/>
    <property type="match status" value="1"/>
</dbReference>
<dbReference type="InterPro" id="IPR029016">
    <property type="entry name" value="GAF-like_dom_sf"/>
</dbReference>
<dbReference type="Pfam" id="PF13185">
    <property type="entry name" value="GAF_2"/>
    <property type="match status" value="1"/>
</dbReference>
<dbReference type="EMBL" id="CP010311">
    <property type="protein sequence ID" value="AJF05914.1"/>
    <property type="molecule type" value="Genomic_DNA"/>
</dbReference>
<dbReference type="AlphaFoldDB" id="A0A0B5FMN6"/>
<dbReference type="KEGG" id="gsb:GSUB_04135"/>
<evidence type="ECO:0000313" key="2">
    <source>
        <dbReference type="EMBL" id="AJF05914.1"/>
    </source>
</evidence>
<keyword evidence="3" id="KW-1185">Reference proteome</keyword>